<dbReference type="Pfam" id="PF08239">
    <property type="entry name" value="SH3_3"/>
    <property type="match status" value="2"/>
</dbReference>
<feature type="signal peptide" evidence="1">
    <location>
        <begin position="1"/>
        <end position="24"/>
    </location>
</feature>
<dbReference type="GO" id="GO:0009254">
    <property type="term" value="P:peptidoglycan turnover"/>
    <property type="evidence" value="ECO:0007669"/>
    <property type="project" value="InterPro"/>
</dbReference>
<dbReference type="CDD" id="cd14667">
    <property type="entry name" value="3D_containing_proteins"/>
    <property type="match status" value="1"/>
</dbReference>
<evidence type="ECO:0000313" key="3">
    <source>
        <dbReference type="EMBL" id="TWD92428.1"/>
    </source>
</evidence>
<feature type="domain" description="SH3b" evidence="2">
    <location>
        <begin position="89"/>
        <end position="152"/>
    </location>
</feature>
<name>A0A561CNM3_9BACI</name>
<dbReference type="InterPro" id="IPR059180">
    <property type="entry name" value="3D_YorM"/>
</dbReference>
<keyword evidence="4" id="KW-1185">Reference proteome</keyword>
<sequence length="250" mass="26731">MRKIISMAAAAFIGFGLFTASAEAATVVNANVLNVRQSPATSSQIIGKVTNGQALNVMSRQNGWLKINYNGKTGYVSSQYTKETSTTTSGTYYVNATSLNVRSGAGTNYASIGKLNRGQAVSVKRDLGNGWYQISYNGRTGYVSKQYVVKTAVKAAAEFIVEATAYTPFESSSGMTAAGYNIRKNPNMKLIAVDPSVIPLGTKVWVEGYGEAIAGDTGGAIKGRKIDVLFPTVKQALQWGRKNVKVRILD</sequence>
<dbReference type="PANTHER" id="PTHR34408:SF1">
    <property type="entry name" value="GLYCOSYL HYDROLASE FAMILY 19 DOMAIN-CONTAINING PROTEIN HI_1415"/>
    <property type="match status" value="1"/>
</dbReference>
<dbReference type="InterPro" id="IPR010611">
    <property type="entry name" value="3D_dom"/>
</dbReference>
<organism evidence="3 4">
    <name type="scientific">Neobacillus bataviensis</name>
    <dbReference type="NCBI Taxonomy" id="220685"/>
    <lineage>
        <taxon>Bacteria</taxon>
        <taxon>Bacillati</taxon>
        <taxon>Bacillota</taxon>
        <taxon>Bacilli</taxon>
        <taxon>Bacillales</taxon>
        <taxon>Bacillaceae</taxon>
        <taxon>Neobacillus</taxon>
    </lineage>
</organism>
<dbReference type="GO" id="GO:0019867">
    <property type="term" value="C:outer membrane"/>
    <property type="evidence" value="ECO:0007669"/>
    <property type="project" value="InterPro"/>
</dbReference>
<protein>
    <submittedName>
        <fullName evidence="3">3D (Asp-Asp-Asp) domain-containing protein</fullName>
    </submittedName>
</protein>
<dbReference type="Proteomes" id="UP000319671">
    <property type="component" value="Unassembled WGS sequence"/>
</dbReference>
<dbReference type="Gene3D" id="2.40.40.10">
    <property type="entry name" value="RlpA-like domain"/>
    <property type="match status" value="1"/>
</dbReference>
<dbReference type="PROSITE" id="PS51781">
    <property type="entry name" value="SH3B"/>
    <property type="match status" value="2"/>
</dbReference>
<dbReference type="SUPFAM" id="SSF50685">
    <property type="entry name" value="Barwin-like endoglucanases"/>
    <property type="match status" value="1"/>
</dbReference>
<comment type="caution">
    <text evidence="3">The sequence shown here is derived from an EMBL/GenBank/DDBJ whole genome shotgun (WGS) entry which is preliminary data.</text>
</comment>
<reference evidence="3 4" key="1">
    <citation type="submission" date="2019-06" db="EMBL/GenBank/DDBJ databases">
        <title>Sorghum-associated microbial communities from plants grown in Nebraska, USA.</title>
        <authorList>
            <person name="Schachtman D."/>
        </authorList>
    </citation>
    <scope>NUCLEOTIDE SEQUENCE [LARGE SCALE GENOMIC DNA]</scope>
    <source>
        <strain evidence="3 4">2482</strain>
    </source>
</reference>
<dbReference type="InterPro" id="IPR052354">
    <property type="entry name" value="Cell_Wall_Dynamics_Protein"/>
</dbReference>
<feature type="chain" id="PRO_5022037294" evidence="1">
    <location>
        <begin position="25"/>
        <end position="250"/>
    </location>
</feature>
<evidence type="ECO:0000259" key="2">
    <source>
        <dbReference type="PROSITE" id="PS51781"/>
    </source>
</evidence>
<dbReference type="InterPro" id="IPR003646">
    <property type="entry name" value="SH3-like_bac-type"/>
</dbReference>
<keyword evidence="1" id="KW-0732">Signal</keyword>
<feature type="domain" description="SH3b" evidence="2">
    <location>
        <begin position="22"/>
        <end position="85"/>
    </location>
</feature>
<dbReference type="RefSeq" id="WP_144567859.1">
    <property type="nucleotide sequence ID" value="NZ_VIVN01000018.1"/>
</dbReference>
<accession>A0A561CNM3</accession>
<evidence type="ECO:0000313" key="4">
    <source>
        <dbReference type="Proteomes" id="UP000319671"/>
    </source>
</evidence>
<dbReference type="Gene3D" id="2.30.30.40">
    <property type="entry name" value="SH3 Domains"/>
    <property type="match status" value="2"/>
</dbReference>
<dbReference type="GO" id="GO:0004553">
    <property type="term" value="F:hydrolase activity, hydrolyzing O-glycosyl compounds"/>
    <property type="evidence" value="ECO:0007669"/>
    <property type="project" value="InterPro"/>
</dbReference>
<dbReference type="Pfam" id="PF06725">
    <property type="entry name" value="3D"/>
    <property type="match status" value="1"/>
</dbReference>
<dbReference type="InterPro" id="IPR036908">
    <property type="entry name" value="RlpA-like_sf"/>
</dbReference>
<gene>
    <name evidence="3" type="ORF">FB550_11859</name>
</gene>
<proteinExistence type="predicted"/>
<dbReference type="EMBL" id="VIVN01000018">
    <property type="protein sequence ID" value="TWD92428.1"/>
    <property type="molecule type" value="Genomic_DNA"/>
</dbReference>
<dbReference type="SMART" id="SM00287">
    <property type="entry name" value="SH3b"/>
    <property type="match status" value="2"/>
</dbReference>
<evidence type="ECO:0000256" key="1">
    <source>
        <dbReference type="SAM" id="SignalP"/>
    </source>
</evidence>
<dbReference type="AlphaFoldDB" id="A0A561CNM3"/>
<dbReference type="PANTHER" id="PTHR34408">
    <property type="entry name" value="FAMILY PROTEIN, PUTATIVE-RELATED"/>
    <property type="match status" value="1"/>
</dbReference>